<organism evidence="7 8">
    <name type="scientific">Abyssobacteria bacterium (strain SURF_5)</name>
    <dbReference type="NCBI Taxonomy" id="2093360"/>
    <lineage>
        <taxon>Bacteria</taxon>
        <taxon>Pseudomonadati</taxon>
        <taxon>Candidatus Hydrogenedentota</taxon>
        <taxon>Candidatus Abyssobacteria</taxon>
    </lineage>
</organism>
<feature type="binding site" evidence="6">
    <location>
        <position position="334"/>
    </location>
    <ligand>
        <name>a divalent metal cation</name>
        <dbReference type="ChEBI" id="CHEBI:60240"/>
        <label>1</label>
    </ligand>
</feature>
<feature type="binding site" evidence="6">
    <location>
        <position position="66"/>
    </location>
    <ligand>
        <name>a divalent metal cation</name>
        <dbReference type="ChEBI" id="CHEBI:60240"/>
        <label>1</label>
    </ligand>
</feature>
<comment type="caution">
    <text evidence="7">The sequence shown here is derived from an EMBL/GenBank/DDBJ whole genome shotgun (WGS) entry which is preliminary data.</text>
</comment>
<dbReference type="AlphaFoldDB" id="A0A3A4NXN0"/>
<name>A0A3A4NXN0_ABYX5</name>
<gene>
    <name evidence="7" type="ORF">C4520_05945</name>
</gene>
<evidence type="ECO:0000256" key="3">
    <source>
        <dbReference type="ARBA" id="ARBA00022112"/>
    </source>
</evidence>
<dbReference type="EMBL" id="QZKU01000044">
    <property type="protein sequence ID" value="RJP23629.1"/>
    <property type="molecule type" value="Genomic_DNA"/>
</dbReference>
<dbReference type="PIRSF" id="PIRSF037489">
    <property type="entry name" value="UCP037489_NIF3_YqfO"/>
    <property type="match status" value="1"/>
</dbReference>
<evidence type="ECO:0000313" key="7">
    <source>
        <dbReference type="EMBL" id="RJP23629.1"/>
    </source>
</evidence>
<comment type="similarity">
    <text evidence="1 5">Belongs to the GTP cyclohydrolase I type 2/NIF3 family.</text>
</comment>
<feature type="binding site" evidence="6">
    <location>
        <position position="65"/>
    </location>
    <ligand>
        <name>a divalent metal cation</name>
        <dbReference type="ChEBI" id="CHEBI:60240"/>
        <label>1</label>
    </ligand>
</feature>
<evidence type="ECO:0000313" key="8">
    <source>
        <dbReference type="Proteomes" id="UP000265882"/>
    </source>
</evidence>
<dbReference type="Pfam" id="PF01784">
    <property type="entry name" value="DUF34_NIF3"/>
    <property type="match status" value="1"/>
</dbReference>
<dbReference type="InterPro" id="IPR002678">
    <property type="entry name" value="DUF34/NIF3"/>
</dbReference>
<dbReference type="NCBIfam" id="TIGR00486">
    <property type="entry name" value="YbgI_SA1388"/>
    <property type="match status" value="1"/>
</dbReference>
<keyword evidence="4 5" id="KW-0479">Metal-binding</keyword>
<dbReference type="InterPro" id="IPR036069">
    <property type="entry name" value="DUF34/NIF3_sf"/>
</dbReference>
<dbReference type="Gene3D" id="3.30.70.120">
    <property type="match status" value="1"/>
</dbReference>
<evidence type="ECO:0000256" key="2">
    <source>
        <dbReference type="ARBA" id="ARBA00011643"/>
    </source>
</evidence>
<dbReference type="FunFam" id="3.30.70.120:FF:000006">
    <property type="entry name" value="GTP cyclohydrolase 1 type 2 homolog"/>
    <property type="match status" value="1"/>
</dbReference>
<evidence type="ECO:0000256" key="6">
    <source>
        <dbReference type="PIRSR" id="PIRSR602678-1"/>
    </source>
</evidence>
<dbReference type="GO" id="GO:0005737">
    <property type="term" value="C:cytoplasm"/>
    <property type="evidence" value="ECO:0007669"/>
    <property type="project" value="TreeGrafter"/>
</dbReference>
<sequence>MTASISTIVEAMERIAPPHLALPDDNVGLQAPGPVSVEKVLLSLDVDVRVVNEAKRRRANLIIAHHPVIYRPLSAIRSTDFSGRVILSAIRNDIGIYIAHTNLDCAQGGVNDALADRLELKNVRAVKVTHSEKKYKLVTFVPETHVDKVRSTMCEAGGGAIGEYSYCTFQTPGTGTFLPSANATPFLGSMGKINKEAELRLEILIPGASLSAVVHALKEAHPYEEVAYDVYELAEAGRRLGLGRIGELPEAVNFKDYVDLVKRRLGIKQARITGRDRAKIKNVAVCGGSGGDLLAGVLAEGAHAYITGEMRYHQLLNADASGLCVVEAGHGATERVVLPVLAKKLQRKIPGVEYILSRVRTDPSDWM</sequence>
<reference evidence="7 8" key="1">
    <citation type="journal article" date="2017" name="ISME J.">
        <title>Energy and carbon metabolisms in a deep terrestrial subsurface fluid microbial community.</title>
        <authorList>
            <person name="Momper L."/>
            <person name="Jungbluth S.P."/>
            <person name="Lee M.D."/>
            <person name="Amend J.P."/>
        </authorList>
    </citation>
    <scope>NUCLEOTIDE SEQUENCE [LARGE SCALE GENOMIC DNA]</scope>
    <source>
        <strain evidence="7">SURF_5</strain>
    </source>
</reference>
<accession>A0A3A4NXN0</accession>
<dbReference type="PANTHER" id="PTHR13799">
    <property type="entry name" value="NGG1 INTERACTING FACTOR 3"/>
    <property type="match status" value="1"/>
</dbReference>
<dbReference type="FunFam" id="3.40.1390.30:FF:000001">
    <property type="entry name" value="GTP cyclohydrolase 1 type 2"/>
    <property type="match status" value="1"/>
</dbReference>
<feature type="binding site" evidence="6">
    <location>
        <position position="330"/>
    </location>
    <ligand>
        <name>a divalent metal cation</name>
        <dbReference type="ChEBI" id="CHEBI:60240"/>
        <label>1</label>
    </ligand>
</feature>
<dbReference type="Proteomes" id="UP000265882">
    <property type="component" value="Unassembled WGS sequence"/>
</dbReference>
<dbReference type="InterPro" id="IPR017221">
    <property type="entry name" value="DUF34/NIF3_bac"/>
</dbReference>
<evidence type="ECO:0000256" key="4">
    <source>
        <dbReference type="ARBA" id="ARBA00022723"/>
    </source>
</evidence>
<dbReference type="InterPro" id="IPR015867">
    <property type="entry name" value="N-reg_PII/ATP_PRibTrfase_C"/>
</dbReference>
<protein>
    <recommendedName>
        <fullName evidence="3 5">GTP cyclohydrolase 1 type 2 homolog</fullName>
    </recommendedName>
</protein>
<dbReference type="GO" id="GO:0046872">
    <property type="term" value="F:metal ion binding"/>
    <property type="evidence" value="ECO:0007669"/>
    <property type="project" value="UniProtKB-UniRule"/>
</dbReference>
<comment type="subunit">
    <text evidence="2">Homohexamer.</text>
</comment>
<evidence type="ECO:0000256" key="1">
    <source>
        <dbReference type="ARBA" id="ARBA00006964"/>
    </source>
</evidence>
<dbReference type="PANTHER" id="PTHR13799:SF14">
    <property type="entry name" value="GTP CYCLOHYDROLASE 1 TYPE 2 HOMOLOG"/>
    <property type="match status" value="1"/>
</dbReference>
<dbReference type="SUPFAM" id="SSF102705">
    <property type="entry name" value="NIF3 (NGG1p interacting factor 3)-like"/>
    <property type="match status" value="1"/>
</dbReference>
<dbReference type="Gene3D" id="3.40.1390.30">
    <property type="entry name" value="NIF3 (NGG1p interacting factor 3)-like"/>
    <property type="match status" value="1"/>
</dbReference>
<feature type="binding site" evidence="6">
    <location>
        <position position="104"/>
    </location>
    <ligand>
        <name>a divalent metal cation</name>
        <dbReference type="ChEBI" id="CHEBI:60240"/>
        <label>1</label>
    </ligand>
</feature>
<evidence type="ECO:0000256" key="5">
    <source>
        <dbReference type="PIRNR" id="PIRNR037489"/>
    </source>
</evidence>
<proteinExistence type="inferred from homology"/>